<protein>
    <submittedName>
        <fullName evidence="5">HTH CENPB-type domain-containing protein</fullName>
    </submittedName>
</protein>
<dbReference type="Pfam" id="PF03221">
    <property type="entry name" value="HTH_Tnp_Tc5"/>
    <property type="match status" value="1"/>
</dbReference>
<evidence type="ECO:0000313" key="5">
    <source>
        <dbReference type="WBParaSite" id="jg2918"/>
    </source>
</evidence>
<feature type="domain" description="HTH CENPB-type" evidence="3">
    <location>
        <begin position="123"/>
        <end position="167"/>
    </location>
</feature>
<evidence type="ECO:0000256" key="2">
    <source>
        <dbReference type="ARBA" id="ARBA00023125"/>
    </source>
</evidence>
<accession>A0A915E7M2</accession>
<dbReference type="Proteomes" id="UP000887574">
    <property type="component" value="Unplaced"/>
</dbReference>
<keyword evidence="4" id="KW-1185">Reference proteome</keyword>
<proteinExistence type="predicted"/>
<evidence type="ECO:0000256" key="1">
    <source>
        <dbReference type="ARBA" id="ARBA00004123"/>
    </source>
</evidence>
<name>A0A915E7M2_9BILA</name>
<dbReference type="InterPro" id="IPR009057">
    <property type="entry name" value="Homeodomain-like_sf"/>
</dbReference>
<dbReference type="WBParaSite" id="jg2918">
    <property type="protein sequence ID" value="jg2918"/>
    <property type="gene ID" value="jg2918"/>
</dbReference>
<sequence>MLDYFEFIYFRFIDTEGVEVKEEPVLPVTSGEATAAFKILQGARAASKKARKLKSYTVAFKLEAIDHAKKVSVSSASKKFSVSRGCIQNWKNKRTSYAYYSQDSSPAGKAKKKLPGGGRPLTFKELDNELAIWVRERRANKLRVSTRIIQQQGERMFNAEEDEGNFKTRANIFSSHVNMTRNYYNLTYSV</sequence>
<dbReference type="AlphaFoldDB" id="A0A915E7M2"/>
<dbReference type="SUPFAM" id="SSF46689">
    <property type="entry name" value="Homeodomain-like"/>
    <property type="match status" value="1"/>
</dbReference>
<dbReference type="GO" id="GO:0005634">
    <property type="term" value="C:nucleus"/>
    <property type="evidence" value="ECO:0007669"/>
    <property type="project" value="UniProtKB-SubCell"/>
</dbReference>
<dbReference type="InterPro" id="IPR006600">
    <property type="entry name" value="HTH_CenpB_DNA-bd_dom"/>
</dbReference>
<reference evidence="5" key="1">
    <citation type="submission" date="2022-11" db="UniProtKB">
        <authorList>
            <consortium name="WormBaseParasite"/>
        </authorList>
    </citation>
    <scope>IDENTIFICATION</scope>
</reference>
<dbReference type="GO" id="GO:0003677">
    <property type="term" value="F:DNA binding"/>
    <property type="evidence" value="ECO:0007669"/>
    <property type="project" value="UniProtKB-KW"/>
</dbReference>
<organism evidence="4 5">
    <name type="scientific">Ditylenchus dipsaci</name>
    <dbReference type="NCBI Taxonomy" id="166011"/>
    <lineage>
        <taxon>Eukaryota</taxon>
        <taxon>Metazoa</taxon>
        <taxon>Ecdysozoa</taxon>
        <taxon>Nematoda</taxon>
        <taxon>Chromadorea</taxon>
        <taxon>Rhabditida</taxon>
        <taxon>Tylenchina</taxon>
        <taxon>Tylenchomorpha</taxon>
        <taxon>Sphaerularioidea</taxon>
        <taxon>Anguinidae</taxon>
        <taxon>Anguininae</taxon>
        <taxon>Ditylenchus</taxon>
    </lineage>
</organism>
<comment type="subcellular location">
    <subcellularLocation>
        <location evidence="1">Nucleus</location>
    </subcellularLocation>
</comment>
<evidence type="ECO:0000313" key="4">
    <source>
        <dbReference type="Proteomes" id="UP000887574"/>
    </source>
</evidence>
<evidence type="ECO:0000259" key="3">
    <source>
        <dbReference type="Pfam" id="PF03221"/>
    </source>
</evidence>
<keyword evidence="2" id="KW-0238">DNA-binding</keyword>
<dbReference type="Gene3D" id="1.10.10.60">
    <property type="entry name" value="Homeodomain-like"/>
    <property type="match status" value="1"/>
</dbReference>